<protein>
    <recommendedName>
        <fullName evidence="2">Ycf2 N-terminal domain-containing protein</fullName>
    </recommendedName>
</protein>
<sequence length="145" mass="16845">MRNNLMRYDVLIVESSFHDVRVECNVTLNLEYPTFSRNSQGSTSNRYFTIKGVILFVVAVLIYRIKNQNMFNIYKIGLLPIPMNFIGPKNKKLEESFGSSNINRLIVTLLYFPRAKKIFGSCLLNPKECTWVLPIPKKCSIREFN</sequence>
<dbReference type="Pfam" id="PF05695">
    <property type="entry name" value="Ycf2"/>
    <property type="match status" value="1"/>
</dbReference>
<dbReference type="InParanoid" id="A0A3Q7GKA7"/>
<evidence type="ECO:0000313" key="4">
    <source>
        <dbReference type="Proteomes" id="UP000004994"/>
    </source>
</evidence>
<dbReference type="PaxDb" id="4081-Solyc05g041680.1.1"/>
<keyword evidence="1" id="KW-0812">Transmembrane</keyword>
<feature type="transmembrane region" description="Helical" evidence="1">
    <location>
        <begin position="47"/>
        <end position="65"/>
    </location>
</feature>
<proteinExistence type="predicted"/>
<keyword evidence="1" id="KW-1133">Transmembrane helix</keyword>
<dbReference type="EnsemblPlants" id="Solyc05g041680.1.1">
    <property type="protein sequence ID" value="Solyc05g041680.1.1.1"/>
    <property type="gene ID" value="Solyc05g041680.1"/>
</dbReference>
<reference evidence="3" key="2">
    <citation type="submission" date="2019-01" db="UniProtKB">
        <authorList>
            <consortium name="EnsemblPlants"/>
        </authorList>
    </citation>
    <scope>IDENTIFICATION</scope>
    <source>
        <strain evidence="3">cv. Heinz 1706</strain>
    </source>
</reference>
<organism evidence="3">
    <name type="scientific">Solanum lycopersicum</name>
    <name type="common">Tomato</name>
    <name type="synonym">Lycopersicon esculentum</name>
    <dbReference type="NCBI Taxonomy" id="4081"/>
    <lineage>
        <taxon>Eukaryota</taxon>
        <taxon>Viridiplantae</taxon>
        <taxon>Streptophyta</taxon>
        <taxon>Embryophyta</taxon>
        <taxon>Tracheophyta</taxon>
        <taxon>Spermatophyta</taxon>
        <taxon>Magnoliopsida</taxon>
        <taxon>eudicotyledons</taxon>
        <taxon>Gunneridae</taxon>
        <taxon>Pentapetalae</taxon>
        <taxon>asterids</taxon>
        <taxon>lamiids</taxon>
        <taxon>Solanales</taxon>
        <taxon>Solanaceae</taxon>
        <taxon>Solanoideae</taxon>
        <taxon>Solaneae</taxon>
        <taxon>Solanum</taxon>
        <taxon>Solanum subgen. Lycopersicon</taxon>
    </lineage>
</organism>
<accession>A0A3Q7GKA7</accession>
<evidence type="ECO:0000256" key="1">
    <source>
        <dbReference type="SAM" id="Phobius"/>
    </source>
</evidence>
<name>A0A3Q7GKA7_SOLLC</name>
<feature type="domain" description="Ycf2 N-terminal" evidence="2">
    <location>
        <begin position="35"/>
        <end position="145"/>
    </location>
</feature>
<evidence type="ECO:0000259" key="2">
    <source>
        <dbReference type="Pfam" id="PF05695"/>
    </source>
</evidence>
<dbReference type="AlphaFoldDB" id="A0A3Q7GKA7"/>
<evidence type="ECO:0000313" key="3">
    <source>
        <dbReference type="EnsemblPlants" id="Solyc05g041680.1.1.1"/>
    </source>
</evidence>
<reference evidence="3" key="1">
    <citation type="journal article" date="2012" name="Nature">
        <title>The tomato genome sequence provides insights into fleshy fruit evolution.</title>
        <authorList>
            <consortium name="Tomato Genome Consortium"/>
        </authorList>
    </citation>
    <scope>NUCLEOTIDE SEQUENCE [LARGE SCALE GENOMIC DNA]</scope>
    <source>
        <strain evidence="3">cv. Heinz 1706</strain>
    </source>
</reference>
<dbReference type="Proteomes" id="UP000004994">
    <property type="component" value="Chromosome 5"/>
</dbReference>
<keyword evidence="1" id="KW-0472">Membrane</keyword>
<keyword evidence="4" id="KW-1185">Reference proteome</keyword>
<dbReference type="InterPro" id="IPR056777">
    <property type="entry name" value="Ycf2_N"/>
</dbReference>
<dbReference type="Gramene" id="Solyc05g041680.1.1">
    <property type="protein sequence ID" value="Solyc05g041680.1.1.1"/>
    <property type="gene ID" value="Solyc05g041680.1"/>
</dbReference>